<dbReference type="EMBL" id="JAQNDM010000002">
    <property type="protein sequence ID" value="MDC0712393.1"/>
    <property type="molecule type" value="Genomic_DNA"/>
</dbReference>
<evidence type="ECO:0000313" key="1">
    <source>
        <dbReference type="EMBL" id="MDC0712393.1"/>
    </source>
</evidence>
<keyword evidence="2" id="KW-1185">Reference proteome</keyword>
<proteinExistence type="predicted"/>
<dbReference type="RefSeq" id="WP_272142504.1">
    <property type="nucleotide sequence ID" value="NZ_JAQNDM010000002.1"/>
</dbReference>
<accession>A0ABT5DH15</accession>
<reference evidence="1 2" key="1">
    <citation type="submission" date="2022-11" db="EMBL/GenBank/DDBJ databases">
        <title>Minimal conservation of predation-associated metabolite biosynthetic gene clusters underscores biosynthetic potential of Myxococcota including descriptions for ten novel species: Archangium lansinium sp. nov., Myxococcus landrumus sp. nov., Nannocystis bai.</title>
        <authorList>
            <person name="Ahearne A."/>
            <person name="Stevens C."/>
            <person name="Dowd S."/>
        </authorList>
    </citation>
    <scope>NUCLEOTIDE SEQUENCE [LARGE SCALE GENOMIC DNA]</scope>
    <source>
        <strain evidence="1 2">NCWAL01</strain>
    </source>
</reference>
<dbReference type="Proteomes" id="UP001221838">
    <property type="component" value="Unassembled WGS sequence"/>
</dbReference>
<protein>
    <submittedName>
        <fullName evidence="1">Uncharacterized protein</fullName>
    </submittedName>
</protein>
<sequence>MPTISDYFRKAQPAWEAHPLVRHWRAMQTDPTVSGLTMELYRPREGLSFRPADIYVRVERKAESPVPPHPSPWEDVLNEGLVHLKVRAISKENEAQRFSLMLQSAFEPIDSRVGATFFNAVLIDRIRTGPFAEHPPVAQVLEKIREYAPHREQAWNDCVAMIDNAIVGRANELVDDLGYSRPEAEAILASALGQYLDERFNVTNRKLLGG</sequence>
<organism evidence="1 2">
    <name type="scientific">Stigmatella ashevillensis</name>
    <dbReference type="NCBI Taxonomy" id="2995309"/>
    <lineage>
        <taxon>Bacteria</taxon>
        <taxon>Pseudomonadati</taxon>
        <taxon>Myxococcota</taxon>
        <taxon>Myxococcia</taxon>
        <taxon>Myxococcales</taxon>
        <taxon>Cystobacterineae</taxon>
        <taxon>Archangiaceae</taxon>
        <taxon>Stigmatella</taxon>
    </lineage>
</organism>
<name>A0ABT5DH15_9BACT</name>
<evidence type="ECO:0000313" key="2">
    <source>
        <dbReference type="Proteomes" id="UP001221838"/>
    </source>
</evidence>
<gene>
    <name evidence="1" type="ORF">POL68_28275</name>
</gene>
<comment type="caution">
    <text evidence="1">The sequence shown here is derived from an EMBL/GenBank/DDBJ whole genome shotgun (WGS) entry which is preliminary data.</text>
</comment>